<dbReference type="eggNOG" id="arCOG03924">
    <property type="taxonomic scope" value="Archaea"/>
</dbReference>
<reference evidence="2 3" key="1">
    <citation type="submission" date="2012-11" db="EMBL/GenBank/DDBJ databases">
        <title>FINISHED of Natronococcus occultus SP4, DSM 3396.</title>
        <authorList>
            <consortium name="DOE Joint Genome Institute"/>
            <person name="Eisen J."/>
            <person name="Huntemann M."/>
            <person name="Wei C.-L."/>
            <person name="Han J."/>
            <person name="Detter J.C."/>
            <person name="Han C."/>
            <person name="Tapia R."/>
            <person name="Chen A."/>
            <person name="Kyrpides N."/>
            <person name="Mavromatis K."/>
            <person name="Markowitz V."/>
            <person name="Szeto E."/>
            <person name="Ivanova N."/>
            <person name="Mikhailova N."/>
            <person name="Ovchinnikova G."/>
            <person name="Pagani I."/>
            <person name="Pati A."/>
            <person name="Goodwin L."/>
            <person name="Nordberg H.P."/>
            <person name="Cantor M.N."/>
            <person name="Hua S.X."/>
            <person name="Woyke T."/>
            <person name="Eisen J."/>
            <person name="Klenk H.-P."/>
            <person name="Klenk H.-P."/>
        </authorList>
    </citation>
    <scope>NUCLEOTIDE SEQUENCE [LARGE SCALE GENOMIC DNA]</scope>
    <source>
        <strain evidence="2 3">SP4</strain>
    </source>
</reference>
<dbReference type="GeneID" id="55564057"/>
<evidence type="ECO:0000313" key="2">
    <source>
        <dbReference type="EMBL" id="AGB37780.1"/>
    </source>
</evidence>
<protein>
    <submittedName>
        <fullName evidence="2">Uncharacterized protein</fullName>
    </submittedName>
</protein>
<dbReference type="HOGENOM" id="CLU_1465144_0_0_2"/>
<sequence>MIEIDFFTGYILLMGIVAGSGLLYLLYAEQYAVEYDPFFIVTMSGLFLFIIGGPLSEVVYPNLVHWIHGLAACLVLFGLYSPVQNDLRRDQWTELLLAEPSQIRASMEWMVPMDDAILSLFHSSELVLTPAIIAYNIDHSREEVNRRLRKLEEADLVEKVDRGKYRMTPNGEAYLSGEFNPTLS</sequence>
<dbReference type="AlphaFoldDB" id="L0JZS3"/>
<feature type="transmembrane region" description="Helical" evidence="1">
    <location>
        <begin position="66"/>
        <end position="83"/>
    </location>
</feature>
<organism evidence="2 3">
    <name type="scientific">Natronococcus occultus SP4</name>
    <dbReference type="NCBI Taxonomy" id="694430"/>
    <lineage>
        <taxon>Archaea</taxon>
        <taxon>Methanobacteriati</taxon>
        <taxon>Methanobacteriota</taxon>
        <taxon>Stenosarchaea group</taxon>
        <taxon>Halobacteria</taxon>
        <taxon>Halobacteriales</taxon>
        <taxon>Natrialbaceae</taxon>
        <taxon>Natronococcus</taxon>
    </lineage>
</organism>
<evidence type="ECO:0000256" key="1">
    <source>
        <dbReference type="SAM" id="Phobius"/>
    </source>
</evidence>
<dbReference type="Gene3D" id="1.10.10.10">
    <property type="entry name" value="Winged helix-like DNA-binding domain superfamily/Winged helix DNA-binding domain"/>
    <property type="match status" value="1"/>
</dbReference>
<dbReference type="RefSeq" id="WP_015321224.1">
    <property type="nucleotide sequence ID" value="NC_019974.1"/>
</dbReference>
<feature type="transmembrane region" description="Helical" evidence="1">
    <location>
        <begin position="38"/>
        <end position="60"/>
    </location>
</feature>
<dbReference type="InterPro" id="IPR036390">
    <property type="entry name" value="WH_DNA-bd_sf"/>
</dbReference>
<dbReference type="KEGG" id="nou:Natoc_1992"/>
<gene>
    <name evidence="2" type="ORF">Natoc_1992</name>
</gene>
<dbReference type="SUPFAM" id="SSF46785">
    <property type="entry name" value="Winged helix' DNA-binding domain"/>
    <property type="match status" value="1"/>
</dbReference>
<name>L0JZS3_9EURY</name>
<keyword evidence="1" id="KW-0812">Transmembrane</keyword>
<evidence type="ECO:0000313" key="3">
    <source>
        <dbReference type="Proteomes" id="UP000010878"/>
    </source>
</evidence>
<feature type="transmembrane region" description="Helical" evidence="1">
    <location>
        <begin position="6"/>
        <end position="26"/>
    </location>
</feature>
<dbReference type="Proteomes" id="UP000010878">
    <property type="component" value="Chromosome"/>
</dbReference>
<keyword evidence="1" id="KW-0472">Membrane</keyword>
<dbReference type="InterPro" id="IPR036388">
    <property type="entry name" value="WH-like_DNA-bd_sf"/>
</dbReference>
<dbReference type="EMBL" id="CP003929">
    <property type="protein sequence ID" value="AGB37780.1"/>
    <property type="molecule type" value="Genomic_DNA"/>
</dbReference>
<accession>L0JZS3</accession>
<keyword evidence="3" id="KW-1185">Reference proteome</keyword>
<proteinExistence type="predicted"/>
<keyword evidence="1" id="KW-1133">Transmembrane helix</keyword>
<dbReference type="OrthoDB" id="285635at2157"/>
<dbReference type="STRING" id="694430.Natoc_1992"/>